<dbReference type="PANTHER" id="PTHR19879">
    <property type="entry name" value="TRANSCRIPTION INITIATION FACTOR TFIID"/>
    <property type="match status" value="1"/>
</dbReference>
<dbReference type="CDD" id="cd00200">
    <property type="entry name" value="WD40"/>
    <property type="match status" value="2"/>
</dbReference>
<feature type="repeat" description="WD" evidence="3">
    <location>
        <begin position="1232"/>
        <end position="1267"/>
    </location>
</feature>
<dbReference type="Pfam" id="PF20703">
    <property type="entry name" value="nSTAND1"/>
    <property type="match status" value="1"/>
</dbReference>
<feature type="repeat" description="WD" evidence="3">
    <location>
        <begin position="1268"/>
        <end position="1309"/>
    </location>
</feature>
<dbReference type="InterPro" id="IPR011990">
    <property type="entry name" value="TPR-like_helical_dom_sf"/>
</dbReference>
<dbReference type="Gene3D" id="1.25.40.10">
    <property type="entry name" value="Tetratricopeptide repeat domain"/>
    <property type="match status" value="1"/>
</dbReference>
<evidence type="ECO:0000256" key="4">
    <source>
        <dbReference type="SAM" id="Coils"/>
    </source>
</evidence>
<evidence type="ECO:0000256" key="1">
    <source>
        <dbReference type="ARBA" id="ARBA00022574"/>
    </source>
</evidence>
<feature type="repeat" description="WD" evidence="3">
    <location>
        <begin position="1047"/>
        <end position="1081"/>
    </location>
</feature>
<feature type="repeat" description="WD" evidence="3">
    <location>
        <begin position="1353"/>
        <end position="1394"/>
    </location>
</feature>
<dbReference type="PROSITE" id="PS00678">
    <property type="entry name" value="WD_REPEATS_1"/>
    <property type="match status" value="2"/>
</dbReference>
<organism evidence="6 7">
    <name type="scientific">Limnospira platensis NIES-46</name>
    <dbReference type="NCBI Taxonomy" id="1236695"/>
    <lineage>
        <taxon>Bacteria</taxon>
        <taxon>Bacillati</taxon>
        <taxon>Cyanobacteriota</taxon>
        <taxon>Cyanophyceae</taxon>
        <taxon>Oscillatoriophycideae</taxon>
        <taxon>Oscillatoriales</taxon>
        <taxon>Sirenicapillariaceae</taxon>
        <taxon>Limnospira</taxon>
    </lineage>
</organism>
<keyword evidence="7" id="KW-1185">Reference proteome</keyword>
<feature type="repeat" description="WD" evidence="3">
    <location>
        <begin position="1133"/>
        <end position="1164"/>
    </location>
</feature>
<dbReference type="InterPro" id="IPR027417">
    <property type="entry name" value="P-loop_NTPase"/>
</dbReference>
<feature type="repeat" description="WD" evidence="3">
    <location>
        <begin position="1443"/>
        <end position="1475"/>
    </location>
</feature>
<dbReference type="GeneID" id="301685133"/>
<feature type="repeat" description="WD" evidence="3">
    <location>
        <begin position="1641"/>
        <end position="1676"/>
    </location>
</feature>
<dbReference type="InterPro" id="IPR001680">
    <property type="entry name" value="WD40_rpt"/>
</dbReference>
<dbReference type="Proteomes" id="UP000326169">
    <property type="component" value="Unassembled WGS sequence"/>
</dbReference>
<feature type="coiled-coil region" evidence="4">
    <location>
        <begin position="907"/>
        <end position="954"/>
    </location>
</feature>
<reference evidence="6 7" key="1">
    <citation type="journal article" date="2019" name="J Genomics">
        <title>The Draft Genome of a Hydrogen-producing Cyanobacterium, Arthrospira platensis NIES-46.</title>
        <authorList>
            <person name="Suzuki S."/>
            <person name="Yamaguchi H."/>
            <person name="Kawachi M."/>
        </authorList>
    </citation>
    <scope>NUCLEOTIDE SEQUENCE [LARGE SCALE GENOMIC DNA]</scope>
    <source>
        <strain evidence="6 7">NIES-46</strain>
    </source>
</reference>
<keyword evidence="2" id="KW-0677">Repeat</keyword>
<dbReference type="PRINTS" id="PR00320">
    <property type="entry name" value="GPROTEINBRPT"/>
</dbReference>
<dbReference type="InterPro" id="IPR015943">
    <property type="entry name" value="WD40/YVTN_repeat-like_dom_sf"/>
</dbReference>
<dbReference type="SUPFAM" id="SSF52540">
    <property type="entry name" value="P-loop containing nucleoside triphosphate hydrolases"/>
    <property type="match status" value="1"/>
</dbReference>
<protein>
    <submittedName>
        <fullName evidence="6">WD-40 repeat protein</fullName>
    </submittedName>
</protein>
<feature type="repeat" description="WD" evidence="3">
    <location>
        <begin position="1590"/>
        <end position="1614"/>
    </location>
</feature>
<dbReference type="EMBL" id="BIMW01000179">
    <property type="protein sequence ID" value="GCE96307.1"/>
    <property type="molecule type" value="Genomic_DNA"/>
</dbReference>
<feature type="domain" description="Novel STAND NTPase 1" evidence="5">
    <location>
        <begin position="517"/>
        <end position="943"/>
    </location>
</feature>
<dbReference type="Gene3D" id="2.130.10.10">
    <property type="entry name" value="YVTN repeat-like/Quinoprotein amine dehydrogenase"/>
    <property type="match status" value="4"/>
</dbReference>
<keyword evidence="4" id="KW-0175">Coiled coil</keyword>
<evidence type="ECO:0000256" key="3">
    <source>
        <dbReference type="PROSITE-ProRule" id="PRU00221"/>
    </source>
</evidence>
<dbReference type="InterPro" id="IPR049052">
    <property type="entry name" value="nSTAND1"/>
</dbReference>
<dbReference type="Gene3D" id="3.40.50.300">
    <property type="entry name" value="P-loop containing nucleotide triphosphate hydrolases"/>
    <property type="match status" value="1"/>
</dbReference>
<dbReference type="InterPro" id="IPR020472">
    <property type="entry name" value="WD40_PAC1"/>
</dbReference>
<evidence type="ECO:0000256" key="2">
    <source>
        <dbReference type="ARBA" id="ARBA00022737"/>
    </source>
</evidence>
<dbReference type="InterPro" id="IPR019775">
    <property type="entry name" value="WD40_repeat_CS"/>
</dbReference>
<sequence>MSVHPINDTIALNESQLNTLSRTLRLSEGQFTLLLVRCNYTNLRSSMVQQLRQKFPLPIRELYLQPSIQNLYGAIQGELAKGSEPAALMVYGLESVNSLDEVLDATNFARESFRNLEFPLVLWVDDKTWQRMNRRAQDFTSWATTYEFVLGTQELLEFLETKTQRVFGEVQKFGSLQFVPNTKILGTGSRSEIELAYQDLKQRLTQLPIELEGSLQFLFARYSYAKYEIDLAIKKYQKSLSLWRNISHNLPNFQPNLTHLEWQGVILFHIGLCEIYQADQNRYGTGKKEWERAQQHLVQSIQRFEIAQRQDLVAKFINKLGEVLGQLERWDELWELAIASRKLHESPGELNQILLAQDYGFLAEVCLHRSQWNHSKELAEVALDILMRANVSEAIDSSICNQQQGRFLWLLAESLEKLSQPKAAIQKLEWAKKATIPQYNPPLYLSILESLQRLYFDLGNYRESFEIKGEHRRKSSTFGYTAFIGAGRLQIRERAINLSLTDADYGYTCADEIQTSGREKDIANLLARMASPQHKLTVIYGQSGVGKSSLLRAGLVPSLQVKPIEARQVVPVVIRNYRAYIRELDRQLSGLQESEIEPETDVGFHPTYLAAVGFHPTYLAEKAVNSGYPELTKADEGEQKYLINHILETLKHNAVNHRLTVLIFDQFEELFFVLNKGDRQIFFKLLQQVLKIPFVKVILSLREDYLHHLLEASRLTNFEEIGNDILSKDILFYVGNFSREEAYNVIKSLTDSSRFYLEDALIKALVNDLSTELEEVRPIEMQVVGAQLQTENITTLAEYQKRGPMQKLVERFLEVTIKDCGAENETIARLMLYLLTDENDTRPLRTRAELSEELKERLKLPSVTVELDLILDIFEQSGLVFRVVEYDSEFYQLVHDYLAGFIRQQHRLDRDAEFEQLQEENEQMRRERELNQQVQEAQAKQHEAEEKLSRQRRNWRMVAAGVGLLVLAIGAWEVQKWQRNSADRLAALKSVERALRLSDQNNQIEILLTTLRLSKDIQETNPTDQQKLEVTSGLREVISNIQEKNRLQGHTSSVLGVAVSPDGNFIATASNDHTAKVWGIDGLWLQNLPHQNSVTSISFSEDSQFLGTTTADNQVTIWVWDEQQQQFQYLHNLVGHEALVTRVKFSPQGDLIATSSNDNTIRLWRPDGTIIRVLEGHTDRVLDVEFNSDGQKLASAGKDKTVRLWNRQGDLLATLSGHCEGVSSDSFDYCNIHDVSFNPKNDNILVSGSSDRTLKIWDLEQQREIRTLKGHNEEVLTVLFSPDGEVIASGSRDDTVKIWGFPDGSLLNTLVGHQNDVWSVAFTPDSKTIVSASADTTVKLWSRSYTPEAKRVIEASDAAIWSLSFTPDSQGIATAGNDSLVKMWDLNQDDQSALSWQLEGLGQPRDLNWVSVNSQTDQPLVATGGADNTIKLWTTDGEAIATLTGHTEPVNAIAFNPSKNILASASSDKNVIIWDYDGQLIETLRIPAFPNDGIVSDIKFNGDGTILAVAIGNEMAIRATDELYGVVLWRKQGDSWISYPSIPENESVNSIAFSPELGKLAIASGKNVKLWSRNGTPRPDSCPMTALATVRSLSFSPDGQILATASDDKKVRLWAVKRDRDKLWPADGCHGTESAIEPITTINHNVFVNRIAFSPDGQTLAIAKDDGTLILWSMDNLNLDSLISRSCTWLHNYLQTNQNVLPSDQKLCNLTYPTITRY</sequence>
<proteinExistence type="predicted"/>
<dbReference type="PROSITE" id="PS50294">
    <property type="entry name" value="WD_REPEATS_REGION"/>
    <property type="match status" value="11"/>
</dbReference>
<keyword evidence="1 3" id="KW-0853">WD repeat</keyword>
<feature type="repeat" description="WD" evidence="3">
    <location>
        <begin position="1087"/>
        <end position="1118"/>
    </location>
</feature>
<dbReference type="RefSeq" id="WP_014277071.1">
    <property type="nucleotide sequence ID" value="NZ_BIMW01000179.1"/>
</dbReference>
<accession>A0A5M3TCN1</accession>
<evidence type="ECO:0000259" key="5">
    <source>
        <dbReference type="Pfam" id="PF20703"/>
    </source>
</evidence>
<comment type="caution">
    <text evidence="6">The sequence shown here is derived from an EMBL/GenBank/DDBJ whole genome shotgun (WGS) entry which is preliminary data.</text>
</comment>
<dbReference type="InterPro" id="IPR036322">
    <property type="entry name" value="WD40_repeat_dom_sf"/>
</dbReference>
<dbReference type="SUPFAM" id="SSF50978">
    <property type="entry name" value="WD40 repeat-like"/>
    <property type="match status" value="2"/>
</dbReference>
<dbReference type="Pfam" id="PF00400">
    <property type="entry name" value="WD40"/>
    <property type="match status" value="12"/>
</dbReference>
<feature type="repeat" description="WD" evidence="3">
    <location>
        <begin position="1174"/>
        <end position="1206"/>
    </location>
</feature>
<feature type="repeat" description="WD" evidence="3">
    <location>
        <begin position="1310"/>
        <end position="1342"/>
    </location>
</feature>
<evidence type="ECO:0000313" key="6">
    <source>
        <dbReference type="EMBL" id="GCE96307.1"/>
    </source>
</evidence>
<dbReference type="PANTHER" id="PTHR19879:SF9">
    <property type="entry name" value="TRANSCRIPTION INITIATION FACTOR TFIID SUBUNIT 5"/>
    <property type="match status" value="1"/>
</dbReference>
<gene>
    <name evidence="6" type="ORF">NIES46_43760</name>
</gene>
<name>A0A5M3TCN1_LIMPL</name>
<dbReference type="SMART" id="SM00320">
    <property type="entry name" value="WD40"/>
    <property type="match status" value="14"/>
</dbReference>
<dbReference type="PROSITE" id="PS50082">
    <property type="entry name" value="WD_REPEATS_2"/>
    <property type="match status" value="11"/>
</dbReference>
<evidence type="ECO:0000313" key="7">
    <source>
        <dbReference type="Proteomes" id="UP000326169"/>
    </source>
</evidence>